<dbReference type="AlphaFoldDB" id="A0A4U6T7V3"/>
<gene>
    <name evidence="2" type="ORF">SEVIR_9G484466v2</name>
</gene>
<name>A0A4U6T7V3_SETVI</name>
<evidence type="ECO:0000313" key="2">
    <source>
        <dbReference type="EMBL" id="TKV97291.1"/>
    </source>
</evidence>
<dbReference type="Proteomes" id="UP000298652">
    <property type="component" value="Chromosome 9"/>
</dbReference>
<proteinExistence type="predicted"/>
<evidence type="ECO:0000313" key="3">
    <source>
        <dbReference type="Proteomes" id="UP000298652"/>
    </source>
</evidence>
<dbReference type="EMBL" id="CM016560">
    <property type="protein sequence ID" value="TKV97291.1"/>
    <property type="molecule type" value="Genomic_DNA"/>
</dbReference>
<organism evidence="2 3">
    <name type="scientific">Setaria viridis</name>
    <name type="common">Green bristlegrass</name>
    <name type="synonym">Setaria italica subsp. viridis</name>
    <dbReference type="NCBI Taxonomy" id="4556"/>
    <lineage>
        <taxon>Eukaryota</taxon>
        <taxon>Viridiplantae</taxon>
        <taxon>Streptophyta</taxon>
        <taxon>Embryophyta</taxon>
        <taxon>Tracheophyta</taxon>
        <taxon>Spermatophyta</taxon>
        <taxon>Magnoliopsida</taxon>
        <taxon>Liliopsida</taxon>
        <taxon>Poales</taxon>
        <taxon>Poaceae</taxon>
        <taxon>PACMAD clade</taxon>
        <taxon>Panicoideae</taxon>
        <taxon>Panicodae</taxon>
        <taxon>Paniceae</taxon>
        <taxon>Cenchrinae</taxon>
        <taxon>Setaria</taxon>
    </lineage>
</organism>
<feature type="signal peptide" evidence="1">
    <location>
        <begin position="1"/>
        <end position="25"/>
    </location>
</feature>
<evidence type="ECO:0000256" key="1">
    <source>
        <dbReference type="SAM" id="SignalP"/>
    </source>
</evidence>
<keyword evidence="3" id="KW-1185">Reference proteome</keyword>
<dbReference type="Gramene" id="TKV97291">
    <property type="protein sequence ID" value="TKV97291"/>
    <property type="gene ID" value="SEVIR_9G484466v2"/>
</dbReference>
<protein>
    <submittedName>
        <fullName evidence="2">Uncharacterized protein</fullName>
    </submittedName>
</protein>
<sequence>MFQWRMHLPGLMWQLCLLWVYVCHAPLTDAPHNQLDLVLLKSGYM</sequence>
<reference evidence="2" key="1">
    <citation type="submission" date="2019-03" db="EMBL/GenBank/DDBJ databases">
        <title>WGS assembly of Setaria viridis.</title>
        <authorList>
            <person name="Huang P."/>
            <person name="Jenkins J."/>
            <person name="Grimwood J."/>
            <person name="Barry K."/>
            <person name="Healey A."/>
            <person name="Mamidi S."/>
            <person name="Sreedasyam A."/>
            <person name="Shu S."/>
            <person name="Feldman M."/>
            <person name="Wu J."/>
            <person name="Yu Y."/>
            <person name="Chen C."/>
            <person name="Johnson J."/>
            <person name="Rokhsar D."/>
            <person name="Baxter I."/>
            <person name="Schmutz J."/>
            <person name="Brutnell T."/>
            <person name="Kellogg E."/>
        </authorList>
    </citation>
    <scope>NUCLEOTIDE SEQUENCE [LARGE SCALE GENOMIC DNA]</scope>
</reference>
<feature type="chain" id="PRO_5020849697" evidence="1">
    <location>
        <begin position="26"/>
        <end position="45"/>
    </location>
</feature>
<accession>A0A4U6T7V3</accession>
<keyword evidence="1" id="KW-0732">Signal</keyword>